<keyword evidence="6" id="KW-1185">Reference proteome</keyword>
<feature type="domain" description="C1q" evidence="4">
    <location>
        <begin position="6"/>
        <end position="151"/>
    </location>
</feature>
<evidence type="ECO:0000256" key="2">
    <source>
        <dbReference type="ARBA" id="ARBA00022525"/>
    </source>
</evidence>
<dbReference type="PANTHER" id="PTHR22923:SF116">
    <property type="entry name" value="C1Q DOMAIN-CONTAINING PROTEIN"/>
    <property type="match status" value="1"/>
</dbReference>
<comment type="caution">
    <text evidence="5">The sequence shown here is derived from an EMBL/GenBank/DDBJ whole genome shotgun (WGS) entry which is preliminary data.</text>
</comment>
<dbReference type="PROSITE" id="PS50871">
    <property type="entry name" value="C1Q"/>
    <property type="match status" value="1"/>
</dbReference>
<dbReference type="SUPFAM" id="SSF49842">
    <property type="entry name" value="TNF-like"/>
    <property type="match status" value="1"/>
</dbReference>
<protein>
    <recommendedName>
        <fullName evidence="4">C1q domain-containing protein</fullName>
    </recommendedName>
</protein>
<gene>
    <name evidence="5" type="ORF">DPMN_032099</name>
</gene>
<dbReference type="GO" id="GO:0005576">
    <property type="term" value="C:extracellular region"/>
    <property type="evidence" value="ECO:0007669"/>
    <property type="project" value="UniProtKB-SubCell"/>
</dbReference>
<evidence type="ECO:0000313" key="6">
    <source>
        <dbReference type="Proteomes" id="UP000828390"/>
    </source>
</evidence>
<evidence type="ECO:0000259" key="4">
    <source>
        <dbReference type="PROSITE" id="PS50871"/>
    </source>
</evidence>
<dbReference type="InterPro" id="IPR001073">
    <property type="entry name" value="C1q_dom"/>
</dbReference>
<dbReference type="InterPro" id="IPR008983">
    <property type="entry name" value="Tumour_necrosis_fac-like_dom"/>
</dbReference>
<reference evidence="5" key="1">
    <citation type="journal article" date="2019" name="bioRxiv">
        <title>The Genome of the Zebra Mussel, Dreissena polymorpha: A Resource for Invasive Species Research.</title>
        <authorList>
            <person name="McCartney M.A."/>
            <person name="Auch B."/>
            <person name="Kono T."/>
            <person name="Mallez S."/>
            <person name="Zhang Y."/>
            <person name="Obille A."/>
            <person name="Becker A."/>
            <person name="Abrahante J.E."/>
            <person name="Garbe J."/>
            <person name="Badalamenti J.P."/>
            <person name="Herman A."/>
            <person name="Mangelson H."/>
            <person name="Liachko I."/>
            <person name="Sullivan S."/>
            <person name="Sone E.D."/>
            <person name="Koren S."/>
            <person name="Silverstein K.A.T."/>
            <person name="Beckman K.B."/>
            <person name="Gohl D.M."/>
        </authorList>
    </citation>
    <scope>NUCLEOTIDE SEQUENCE</scope>
    <source>
        <strain evidence="5">Duluth1</strain>
        <tissue evidence="5">Whole animal</tissue>
    </source>
</reference>
<dbReference type="Gene3D" id="2.60.120.40">
    <property type="match status" value="1"/>
</dbReference>
<dbReference type="Pfam" id="PF00386">
    <property type="entry name" value="C1q"/>
    <property type="match status" value="1"/>
</dbReference>
<evidence type="ECO:0000256" key="1">
    <source>
        <dbReference type="ARBA" id="ARBA00004613"/>
    </source>
</evidence>
<comment type="subcellular location">
    <subcellularLocation>
        <location evidence="1">Secreted</location>
    </subcellularLocation>
</comment>
<sequence>MSQFNFGSGAVAFYAVLANKALNLRKGQTVVFDRVLTNIASTQSGGSYNATTGVFTAPLSGVYVFSCSIMAYDTSFTHVALHKNNIPLSTMYVNGRSGHNFDSAASTVTVSLTKGDRVYAKHIDNDQGLEGIYYAGQSTFTGFLVQRQHDDAPVVGLK</sequence>
<accession>A0A9D4M417</accession>
<dbReference type="PANTHER" id="PTHR22923">
    <property type="entry name" value="CEREBELLIN-RELATED"/>
    <property type="match status" value="1"/>
</dbReference>
<dbReference type="EMBL" id="JAIWYP010000002">
    <property type="protein sequence ID" value="KAH3868944.1"/>
    <property type="molecule type" value="Genomic_DNA"/>
</dbReference>
<proteinExistence type="predicted"/>
<dbReference type="Proteomes" id="UP000828390">
    <property type="component" value="Unassembled WGS sequence"/>
</dbReference>
<name>A0A9D4M417_DREPO</name>
<dbReference type="SMART" id="SM00110">
    <property type="entry name" value="C1Q"/>
    <property type="match status" value="1"/>
</dbReference>
<organism evidence="5 6">
    <name type="scientific">Dreissena polymorpha</name>
    <name type="common">Zebra mussel</name>
    <name type="synonym">Mytilus polymorpha</name>
    <dbReference type="NCBI Taxonomy" id="45954"/>
    <lineage>
        <taxon>Eukaryota</taxon>
        <taxon>Metazoa</taxon>
        <taxon>Spiralia</taxon>
        <taxon>Lophotrochozoa</taxon>
        <taxon>Mollusca</taxon>
        <taxon>Bivalvia</taxon>
        <taxon>Autobranchia</taxon>
        <taxon>Heteroconchia</taxon>
        <taxon>Euheterodonta</taxon>
        <taxon>Imparidentia</taxon>
        <taxon>Neoheterodontei</taxon>
        <taxon>Myida</taxon>
        <taxon>Dreissenoidea</taxon>
        <taxon>Dreissenidae</taxon>
        <taxon>Dreissena</taxon>
    </lineage>
</organism>
<dbReference type="InterPro" id="IPR050822">
    <property type="entry name" value="Cerebellin_Synaptic_Org"/>
</dbReference>
<reference evidence="5" key="2">
    <citation type="submission" date="2020-11" db="EMBL/GenBank/DDBJ databases">
        <authorList>
            <person name="McCartney M.A."/>
            <person name="Auch B."/>
            <person name="Kono T."/>
            <person name="Mallez S."/>
            <person name="Becker A."/>
            <person name="Gohl D.M."/>
            <person name="Silverstein K.A.T."/>
            <person name="Koren S."/>
            <person name="Bechman K.B."/>
            <person name="Herman A."/>
            <person name="Abrahante J.E."/>
            <person name="Garbe J."/>
        </authorList>
    </citation>
    <scope>NUCLEOTIDE SEQUENCE</scope>
    <source>
        <strain evidence="5">Duluth1</strain>
        <tissue evidence="5">Whole animal</tissue>
    </source>
</reference>
<keyword evidence="3" id="KW-0732">Signal</keyword>
<evidence type="ECO:0000313" key="5">
    <source>
        <dbReference type="EMBL" id="KAH3868944.1"/>
    </source>
</evidence>
<dbReference type="AlphaFoldDB" id="A0A9D4M417"/>
<evidence type="ECO:0000256" key="3">
    <source>
        <dbReference type="ARBA" id="ARBA00022729"/>
    </source>
</evidence>
<keyword evidence="2" id="KW-0964">Secreted</keyword>